<dbReference type="InterPro" id="IPR050097">
    <property type="entry name" value="Ferredoxin-NADP_redctase_2"/>
</dbReference>
<dbReference type="Gene3D" id="3.50.50.60">
    <property type="entry name" value="FAD/NAD(P)-binding domain"/>
    <property type="match status" value="2"/>
</dbReference>
<dbReference type="PRINTS" id="PR00469">
    <property type="entry name" value="PNDRDTASEII"/>
</dbReference>
<dbReference type="PANTHER" id="PTHR48105">
    <property type="entry name" value="THIOREDOXIN REDUCTASE 1-RELATED-RELATED"/>
    <property type="match status" value="1"/>
</dbReference>
<dbReference type="InterPro" id="IPR036188">
    <property type="entry name" value="FAD/NAD-bd_sf"/>
</dbReference>
<keyword evidence="5" id="KW-1185">Reference proteome</keyword>
<gene>
    <name evidence="4" type="ORF">BN1079_03138</name>
</gene>
<dbReference type="PRINTS" id="PR00368">
    <property type="entry name" value="FADPNR"/>
</dbReference>
<accession>A0A078LX52</accession>
<keyword evidence="2" id="KW-0560">Oxidoreductase</keyword>
<dbReference type="AlphaFoldDB" id="A0A078LX52"/>
<dbReference type="GO" id="GO:0016491">
    <property type="term" value="F:oxidoreductase activity"/>
    <property type="evidence" value="ECO:0007669"/>
    <property type="project" value="UniProtKB-KW"/>
</dbReference>
<feature type="domain" description="FAD/NAD(P)-binding" evidence="3">
    <location>
        <begin position="13"/>
        <end position="290"/>
    </location>
</feature>
<organism evidence="4 5">
    <name type="scientific">Pseudomonas saudiphocaensis</name>
    <dbReference type="NCBI Taxonomy" id="1499686"/>
    <lineage>
        <taxon>Bacteria</taxon>
        <taxon>Pseudomonadati</taxon>
        <taxon>Pseudomonadota</taxon>
        <taxon>Gammaproteobacteria</taxon>
        <taxon>Pseudomonadales</taxon>
        <taxon>Pseudomonadaceae</taxon>
        <taxon>Pseudomonas</taxon>
    </lineage>
</organism>
<evidence type="ECO:0000256" key="1">
    <source>
        <dbReference type="ARBA" id="ARBA00022630"/>
    </source>
</evidence>
<sequence length="313" mass="33487">MNEATSSSTTLTDCLVIGAGPGGLTAALYLARFHRDCLVVDAGASRAALIPRSRNYPGFPPGISGEALLARLREQATSYGARIEHGKVELIEPHAEGFTAHYDGRTCIARRVILATGIEDTLPQMPDARDAIAAGSLRLCPICDGYEVSGENVAVYGEAEDTIRHAVFLRTFTDRVTVVVHGDPRACEEALALARHYDIRLIGDCVEALQPCPTGIELQTRNGETHHFDIIYPNLGARVRSDLATRLGATCDEQGALIVDSHQQTSVAGLYALGDVVVGLKQLSVATGQAAQAATAVHNSLENNPWRPLRPTE</sequence>
<dbReference type="OrthoDB" id="109585at2"/>
<evidence type="ECO:0000256" key="2">
    <source>
        <dbReference type="ARBA" id="ARBA00023002"/>
    </source>
</evidence>
<evidence type="ECO:0000313" key="5">
    <source>
        <dbReference type="Proteomes" id="UP000053902"/>
    </source>
</evidence>
<proteinExistence type="predicted"/>
<dbReference type="EMBL" id="CCSF01000001">
    <property type="protein sequence ID" value="CDZ95794.1"/>
    <property type="molecule type" value="Genomic_DNA"/>
</dbReference>
<dbReference type="SUPFAM" id="SSF51905">
    <property type="entry name" value="FAD/NAD(P)-binding domain"/>
    <property type="match status" value="1"/>
</dbReference>
<name>A0A078LX52_9PSED</name>
<dbReference type="RefSeq" id="WP_037025954.1">
    <property type="nucleotide sequence ID" value="NZ_CCSF01000001.1"/>
</dbReference>
<dbReference type="eggNOG" id="COG0492">
    <property type="taxonomic scope" value="Bacteria"/>
</dbReference>
<dbReference type="Proteomes" id="UP000053902">
    <property type="component" value="Unassembled WGS sequence"/>
</dbReference>
<evidence type="ECO:0000259" key="3">
    <source>
        <dbReference type="Pfam" id="PF07992"/>
    </source>
</evidence>
<dbReference type="STRING" id="1499686.BN1079_03138"/>
<evidence type="ECO:0000313" key="4">
    <source>
        <dbReference type="EMBL" id="CDZ95794.1"/>
    </source>
</evidence>
<dbReference type="Pfam" id="PF07992">
    <property type="entry name" value="Pyr_redox_2"/>
    <property type="match status" value="1"/>
</dbReference>
<reference evidence="4 5" key="1">
    <citation type="submission" date="2014-07" db="EMBL/GenBank/DDBJ databases">
        <authorList>
            <person name="Urmite Genomes Urmite Genomes"/>
        </authorList>
    </citation>
    <scope>NUCLEOTIDE SEQUENCE [LARGE SCALE GENOMIC DNA]</scope>
    <source>
        <strain evidence="4 5">20_BN</strain>
    </source>
</reference>
<keyword evidence="1" id="KW-0285">Flavoprotein</keyword>
<dbReference type="HOGENOM" id="CLU_031864_5_0_6"/>
<dbReference type="InterPro" id="IPR023753">
    <property type="entry name" value="FAD/NAD-binding_dom"/>
</dbReference>
<protein>
    <submittedName>
        <fullName evidence="4">Thioredoxin reductase</fullName>
    </submittedName>
</protein>